<organism evidence="6 7">
    <name type="scientific">Morganella morganii</name>
    <name type="common">Proteus morganii</name>
    <dbReference type="NCBI Taxonomy" id="582"/>
    <lineage>
        <taxon>Bacteria</taxon>
        <taxon>Pseudomonadati</taxon>
        <taxon>Pseudomonadota</taxon>
        <taxon>Gammaproteobacteria</taxon>
        <taxon>Enterobacterales</taxon>
        <taxon>Morganellaceae</taxon>
        <taxon>Morganella</taxon>
    </lineage>
</organism>
<evidence type="ECO:0000256" key="2">
    <source>
        <dbReference type="ARBA" id="ARBA00011901"/>
    </source>
</evidence>
<evidence type="ECO:0000313" key="6">
    <source>
        <dbReference type="EMBL" id="KJF75852.1"/>
    </source>
</evidence>
<reference evidence="6 7" key="1">
    <citation type="submission" date="2015-02" db="EMBL/GenBank/DDBJ databases">
        <title>Whole genome shotgun sequencing of cultured foodborne pathogen.</title>
        <authorList>
            <person name="Timme R."/>
            <person name="Allard M.W."/>
            <person name="Strain E."/>
            <person name="Evans P.S."/>
            <person name="Brown E."/>
        </authorList>
    </citation>
    <scope>NUCLEOTIDE SEQUENCE [LARGE SCALE GENOMIC DNA]</scope>
    <source>
        <strain evidence="6 7">GCSL-TSO-24</strain>
    </source>
</reference>
<sequence>MLYIDDNGLVKSNRIKIKIFNNIEQGRMDKINGIIVHQTDTPEASHVFNSYSHPKSNGAHFLIDRDGTIYQTASLLKITWHVGKMKSRCLVTKKCEPAELKRMADLEKKLTAKGFSDIEKIKPFPEHYPANVDSIGIEFVGKAQKENDQDPVYETVNNQQNSALKWLVSELLETLDISASEVYKHPDVARKNKTEASTASW</sequence>
<dbReference type="PANTHER" id="PTHR30417">
    <property type="entry name" value="N-ACETYLMURAMOYL-L-ALANINE AMIDASE AMID"/>
    <property type="match status" value="1"/>
</dbReference>
<dbReference type="AlphaFoldDB" id="A0A0D8L241"/>
<dbReference type="GO" id="GO:0008745">
    <property type="term" value="F:N-acetylmuramoyl-L-alanine amidase activity"/>
    <property type="evidence" value="ECO:0007669"/>
    <property type="project" value="UniProtKB-EC"/>
</dbReference>
<evidence type="ECO:0000259" key="5">
    <source>
        <dbReference type="SMART" id="SM00644"/>
    </source>
</evidence>
<name>A0A0D8L241_MORMO</name>
<keyword evidence="4" id="KW-0961">Cell wall biogenesis/degradation</keyword>
<evidence type="ECO:0000256" key="4">
    <source>
        <dbReference type="ARBA" id="ARBA00023316"/>
    </source>
</evidence>
<comment type="caution">
    <text evidence="6">The sequence shown here is derived from an EMBL/GenBank/DDBJ whole genome shotgun (WGS) entry which is preliminary data.</text>
</comment>
<accession>A0A0D8L241</accession>
<dbReference type="GO" id="GO:0071555">
    <property type="term" value="P:cell wall organization"/>
    <property type="evidence" value="ECO:0007669"/>
    <property type="project" value="UniProtKB-KW"/>
</dbReference>
<protein>
    <recommendedName>
        <fullName evidence="2">N-acetylmuramoyl-L-alanine amidase</fullName>
        <ecNumber evidence="2">3.5.1.28</ecNumber>
    </recommendedName>
</protein>
<dbReference type="SMART" id="SM00644">
    <property type="entry name" value="Ami_2"/>
    <property type="match status" value="1"/>
</dbReference>
<dbReference type="GO" id="GO:0009254">
    <property type="term" value="P:peptidoglycan turnover"/>
    <property type="evidence" value="ECO:0007669"/>
    <property type="project" value="TreeGrafter"/>
</dbReference>
<proteinExistence type="predicted"/>
<dbReference type="InterPro" id="IPR002502">
    <property type="entry name" value="Amidase_domain"/>
</dbReference>
<dbReference type="InterPro" id="IPR036505">
    <property type="entry name" value="Amidase/PGRP_sf"/>
</dbReference>
<keyword evidence="3" id="KW-0378">Hydrolase</keyword>
<dbReference type="CDD" id="cd06583">
    <property type="entry name" value="PGRP"/>
    <property type="match status" value="1"/>
</dbReference>
<evidence type="ECO:0000256" key="3">
    <source>
        <dbReference type="ARBA" id="ARBA00022801"/>
    </source>
</evidence>
<dbReference type="SUPFAM" id="SSF55846">
    <property type="entry name" value="N-acetylmuramoyl-L-alanine amidase-like"/>
    <property type="match status" value="1"/>
</dbReference>
<evidence type="ECO:0000256" key="1">
    <source>
        <dbReference type="ARBA" id="ARBA00001561"/>
    </source>
</evidence>
<gene>
    <name evidence="6" type="ORF">UA45_21590</name>
</gene>
<evidence type="ECO:0000313" key="7">
    <source>
        <dbReference type="Proteomes" id="UP000032582"/>
    </source>
</evidence>
<dbReference type="GO" id="GO:0009253">
    <property type="term" value="P:peptidoglycan catabolic process"/>
    <property type="evidence" value="ECO:0007669"/>
    <property type="project" value="InterPro"/>
</dbReference>
<dbReference type="Gene3D" id="3.40.80.10">
    <property type="entry name" value="Peptidoglycan recognition protein-like"/>
    <property type="match status" value="1"/>
</dbReference>
<dbReference type="Proteomes" id="UP000032582">
    <property type="component" value="Unassembled WGS sequence"/>
</dbReference>
<dbReference type="InterPro" id="IPR051206">
    <property type="entry name" value="NAMLAA_amidase_2"/>
</dbReference>
<dbReference type="PANTHER" id="PTHR30417:SF1">
    <property type="entry name" value="N-ACETYLMURAMOYL-L-ALANINE AMIDASE AMID"/>
    <property type="match status" value="1"/>
</dbReference>
<dbReference type="EMBL" id="JZSH01000504">
    <property type="protein sequence ID" value="KJF75852.1"/>
    <property type="molecule type" value="Genomic_DNA"/>
</dbReference>
<dbReference type="Pfam" id="PF01510">
    <property type="entry name" value="Amidase_2"/>
    <property type="match status" value="1"/>
</dbReference>
<feature type="domain" description="N-acetylmuramoyl-L-alanine amidase" evidence="5">
    <location>
        <begin position="21"/>
        <end position="196"/>
    </location>
</feature>
<dbReference type="EC" id="3.5.1.28" evidence="2"/>
<dbReference type="PATRIC" id="fig|582.24.peg.6872"/>
<comment type="catalytic activity">
    <reaction evidence="1">
        <text>Hydrolyzes the link between N-acetylmuramoyl residues and L-amino acid residues in certain cell-wall glycopeptides.</text>
        <dbReference type="EC" id="3.5.1.28"/>
    </reaction>
</comment>